<sequence length="333" mass="37341">MDPVFTIHKHQQVHTQDGEAHAPHPQHLKKSDVAKAFDWKNAATRAFQKIRRRLAKLPTLTVPKKGEGLMAIAGDRNFLHSNREGGTGIGSHGKVLKDNLPEAPNKVITDRHMEKMLKLSGTKGRLAKWAAELRTYHVSYIQWKEAEGQVEEQILTLRAQSLYVKRGADKKGSGVGIILDSLEGKVYSYAIRLNFYASKDTMDYEALLAGLVASANRGIKDLHVLMDSKMLVDQVERSRIPRTKEAKKYKEEIMDATTPFHRFHITHLPKSLNPKAKALVGLASIKLELLNQEVSMGIKKRPMVEATGKDPRESKKATTKEMKPTWGENNGSN</sequence>
<organism evidence="3">
    <name type="scientific">Tanacetum cinerariifolium</name>
    <name type="common">Dalmatian daisy</name>
    <name type="synonym">Chrysanthemum cinerariifolium</name>
    <dbReference type="NCBI Taxonomy" id="118510"/>
    <lineage>
        <taxon>Eukaryota</taxon>
        <taxon>Viridiplantae</taxon>
        <taxon>Streptophyta</taxon>
        <taxon>Embryophyta</taxon>
        <taxon>Tracheophyta</taxon>
        <taxon>Spermatophyta</taxon>
        <taxon>Magnoliopsida</taxon>
        <taxon>eudicotyledons</taxon>
        <taxon>Gunneridae</taxon>
        <taxon>Pentapetalae</taxon>
        <taxon>asterids</taxon>
        <taxon>campanulids</taxon>
        <taxon>Asterales</taxon>
        <taxon>Asteraceae</taxon>
        <taxon>Asteroideae</taxon>
        <taxon>Anthemideae</taxon>
        <taxon>Anthemidinae</taxon>
        <taxon>Tanacetum</taxon>
    </lineage>
</organism>
<dbReference type="GO" id="GO:0004523">
    <property type="term" value="F:RNA-DNA hybrid ribonuclease activity"/>
    <property type="evidence" value="ECO:0007669"/>
    <property type="project" value="InterPro"/>
</dbReference>
<dbReference type="InterPro" id="IPR002156">
    <property type="entry name" value="RNaseH_domain"/>
</dbReference>
<feature type="domain" description="RNase H type-1" evidence="2">
    <location>
        <begin position="170"/>
        <end position="280"/>
    </location>
</feature>
<protein>
    <recommendedName>
        <fullName evidence="2">RNase H type-1 domain-containing protein</fullName>
    </recommendedName>
</protein>
<dbReference type="InterPro" id="IPR012337">
    <property type="entry name" value="RNaseH-like_sf"/>
</dbReference>
<dbReference type="SUPFAM" id="SSF53098">
    <property type="entry name" value="Ribonuclease H-like"/>
    <property type="match status" value="1"/>
</dbReference>
<accession>A0A6L2MTM4</accession>
<proteinExistence type="predicted"/>
<feature type="region of interest" description="Disordered" evidence="1">
    <location>
        <begin position="302"/>
        <end position="333"/>
    </location>
</feature>
<dbReference type="EMBL" id="BKCJ010007139">
    <property type="protein sequence ID" value="GEU75735.1"/>
    <property type="molecule type" value="Genomic_DNA"/>
</dbReference>
<dbReference type="InterPro" id="IPR036397">
    <property type="entry name" value="RNaseH_sf"/>
</dbReference>
<dbReference type="GO" id="GO:0003676">
    <property type="term" value="F:nucleic acid binding"/>
    <property type="evidence" value="ECO:0007669"/>
    <property type="project" value="InterPro"/>
</dbReference>
<evidence type="ECO:0000259" key="2">
    <source>
        <dbReference type="Pfam" id="PF13456"/>
    </source>
</evidence>
<dbReference type="Pfam" id="PF13456">
    <property type="entry name" value="RVT_3"/>
    <property type="match status" value="1"/>
</dbReference>
<dbReference type="PANTHER" id="PTHR48475:SF1">
    <property type="entry name" value="RNASE H TYPE-1 DOMAIN-CONTAINING PROTEIN"/>
    <property type="match status" value="1"/>
</dbReference>
<name>A0A6L2MTM4_TANCI</name>
<dbReference type="Gene3D" id="3.30.420.10">
    <property type="entry name" value="Ribonuclease H-like superfamily/Ribonuclease H"/>
    <property type="match status" value="1"/>
</dbReference>
<evidence type="ECO:0000313" key="3">
    <source>
        <dbReference type="EMBL" id="GEU75735.1"/>
    </source>
</evidence>
<evidence type="ECO:0000256" key="1">
    <source>
        <dbReference type="SAM" id="MobiDB-lite"/>
    </source>
</evidence>
<reference evidence="3" key="1">
    <citation type="journal article" date="2019" name="Sci. Rep.">
        <title>Draft genome of Tanacetum cinerariifolium, the natural source of mosquito coil.</title>
        <authorList>
            <person name="Yamashiro T."/>
            <person name="Shiraishi A."/>
            <person name="Satake H."/>
            <person name="Nakayama K."/>
        </authorList>
    </citation>
    <scope>NUCLEOTIDE SEQUENCE</scope>
</reference>
<dbReference type="AlphaFoldDB" id="A0A6L2MTM4"/>
<dbReference type="PANTHER" id="PTHR48475">
    <property type="entry name" value="RIBONUCLEASE H"/>
    <property type="match status" value="1"/>
</dbReference>
<comment type="caution">
    <text evidence="3">The sequence shown here is derived from an EMBL/GenBank/DDBJ whole genome shotgun (WGS) entry which is preliminary data.</text>
</comment>
<feature type="compositionally biased region" description="Basic and acidic residues" evidence="1">
    <location>
        <begin position="307"/>
        <end position="323"/>
    </location>
</feature>
<gene>
    <name evidence="3" type="ORF">Tci_047713</name>
</gene>